<feature type="compositionally biased region" description="Polar residues" evidence="1">
    <location>
        <begin position="55"/>
        <end position="92"/>
    </location>
</feature>
<evidence type="ECO:0000313" key="3">
    <source>
        <dbReference type="EMBL" id="KAL3425005.1"/>
    </source>
</evidence>
<evidence type="ECO:0000256" key="2">
    <source>
        <dbReference type="SAM" id="SignalP"/>
    </source>
</evidence>
<feature type="compositionally biased region" description="Polar residues" evidence="1">
    <location>
        <begin position="28"/>
        <end position="42"/>
    </location>
</feature>
<feature type="region of interest" description="Disordered" evidence="1">
    <location>
        <begin position="27"/>
        <end position="92"/>
    </location>
</feature>
<dbReference type="Proteomes" id="UP001629113">
    <property type="component" value="Unassembled WGS sequence"/>
</dbReference>
<comment type="caution">
    <text evidence="3">The sequence shown here is derived from an EMBL/GenBank/DDBJ whole genome shotgun (WGS) entry which is preliminary data.</text>
</comment>
<keyword evidence="2" id="KW-0732">Signal</keyword>
<proteinExistence type="predicted"/>
<dbReference type="EMBL" id="JBFCZG010000003">
    <property type="protein sequence ID" value="KAL3425005.1"/>
    <property type="molecule type" value="Genomic_DNA"/>
</dbReference>
<gene>
    <name evidence="3" type="ORF">PVAG01_04286</name>
</gene>
<evidence type="ECO:0000313" key="4">
    <source>
        <dbReference type="Proteomes" id="UP001629113"/>
    </source>
</evidence>
<name>A0ABR4PNR9_9HELO</name>
<feature type="chain" id="PRO_5045910303" evidence="2">
    <location>
        <begin position="20"/>
        <end position="173"/>
    </location>
</feature>
<accession>A0ABR4PNR9</accession>
<keyword evidence="4" id="KW-1185">Reference proteome</keyword>
<feature type="signal peptide" evidence="2">
    <location>
        <begin position="1"/>
        <end position="19"/>
    </location>
</feature>
<sequence>MGQLSFSTIVLDLVSFVRGLCLPEDRSTMSSNNQEASGSASGQDACASGRGRPTQDATSIQGASGQSAAVQHQQPAQPSTIHGASQTQGQQSVDDEFEEFMTINDYILYVEETLYELAADQLLCEPDSDMYLECSDHINALSERLVQLKASRNSFRFYSVDRENAGQGGSNSN</sequence>
<organism evidence="3 4">
    <name type="scientific">Phlyctema vagabunda</name>
    <dbReference type="NCBI Taxonomy" id="108571"/>
    <lineage>
        <taxon>Eukaryota</taxon>
        <taxon>Fungi</taxon>
        <taxon>Dikarya</taxon>
        <taxon>Ascomycota</taxon>
        <taxon>Pezizomycotina</taxon>
        <taxon>Leotiomycetes</taxon>
        <taxon>Helotiales</taxon>
        <taxon>Dermateaceae</taxon>
        <taxon>Phlyctema</taxon>
    </lineage>
</organism>
<reference evidence="3 4" key="1">
    <citation type="submission" date="2024-06" db="EMBL/GenBank/DDBJ databases">
        <title>Complete genome of Phlyctema vagabunda strain 19-DSS-EL-015.</title>
        <authorList>
            <person name="Fiorenzani C."/>
        </authorList>
    </citation>
    <scope>NUCLEOTIDE SEQUENCE [LARGE SCALE GENOMIC DNA]</scope>
    <source>
        <strain evidence="3 4">19-DSS-EL-015</strain>
    </source>
</reference>
<evidence type="ECO:0000256" key="1">
    <source>
        <dbReference type="SAM" id="MobiDB-lite"/>
    </source>
</evidence>
<protein>
    <submittedName>
        <fullName evidence="3">Uncharacterized protein</fullName>
    </submittedName>
</protein>